<evidence type="ECO:0008006" key="6">
    <source>
        <dbReference type="Google" id="ProtNLM"/>
    </source>
</evidence>
<comment type="similarity">
    <text evidence="1">Belongs to the GMC oxidoreductase family.</text>
</comment>
<reference evidence="4 5" key="1">
    <citation type="submission" date="2024-02" db="EMBL/GenBank/DDBJ databases">
        <title>De novo assembly and annotation of 12 fungi associated with fruit tree decline syndrome in Ontario, Canada.</title>
        <authorList>
            <person name="Sulman M."/>
            <person name="Ellouze W."/>
            <person name="Ilyukhin E."/>
        </authorList>
    </citation>
    <scope>NUCLEOTIDE SEQUENCE [LARGE SCALE GENOMIC DNA]</scope>
    <source>
        <strain evidence="4 5">M169</strain>
    </source>
</reference>
<dbReference type="Gene3D" id="3.30.560.10">
    <property type="entry name" value="Glucose Oxidase, domain 3"/>
    <property type="match status" value="1"/>
</dbReference>
<dbReference type="PANTHER" id="PTHR11552">
    <property type="entry name" value="GLUCOSE-METHANOL-CHOLINE GMC OXIDOREDUCTASE"/>
    <property type="match status" value="1"/>
</dbReference>
<dbReference type="SUPFAM" id="SSF54373">
    <property type="entry name" value="FAD-linked reductases, C-terminal domain"/>
    <property type="match status" value="1"/>
</dbReference>
<dbReference type="SUPFAM" id="SSF51905">
    <property type="entry name" value="FAD/NAD(P)-binding domain"/>
    <property type="match status" value="1"/>
</dbReference>
<feature type="domain" description="Glucose-methanol-choline oxidoreductase N-terminal" evidence="2">
    <location>
        <begin position="6"/>
        <end position="315"/>
    </location>
</feature>
<dbReference type="EMBL" id="JAKNSF020000126">
    <property type="protein sequence ID" value="KAK7713543.1"/>
    <property type="molecule type" value="Genomic_DNA"/>
</dbReference>
<evidence type="ECO:0000259" key="3">
    <source>
        <dbReference type="Pfam" id="PF05199"/>
    </source>
</evidence>
<dbReference type="Gene3D" id="3.50.50.60">
    <property type="entry name" value="FAD/NAD(P)-binding domain"/>
    <property type="match status" value="1"/>
</dbReference>
<dbReference type="InterPro" id="IPR007867">
    <property type="entry name" value="GMC_OxRtase_C"/>
</dbReference>
<evidence type="ECO:0000313" key="5">
    <source>
        <dbReference type="Proteomes" id="UP001430848"/>
    </source>
</evidence>
<keyword evidence="5" id="KW-1185">Reference proteome</keyword>
<name>A0ABR1NSC2_DIAER</name>
<dbReference type="PANTHER" id="PTHR11552:SF210">
    <property type="entry name" value="GLUCOSE-METHANOL-CHOLINE OXIDOREDUCTASE N-TERMINAL DOMAIN-CONTAINING PROTEIN-RELATED"/>
    <property type="match status" value="1"/>
</dbReference>
<evidence type="ECO:0000259" key="2">
    <source>
        <dbReference type="Pfam" id="PF00732"/>
    </source>
</evidence>
<protein>
    <recommendedName>
        <fullName evidence="6">Glucose-methanol-choline oxidoreductase N-terminal domain-containing protein</fullName>
    </recommendedName>
</protein>
<sequence>MDAQHDFVIVGGGLSGLVVASRLTEDPDTSVLVVEAGQDQSADPRIRTPASWISILGQDDFDWAYTTVPQEALGGKVIHLSQGKLLGGSSAINGQAFVANSKAAIDAWAHFSSPGWDWETLSPYFRKFHSLSRPSPEACKHLRLDYIDDDIRGTDGPVQASFPETDDPVPAAWVNTLAALGFPASGDPFSGEFVGGYINAMSIDPKSGTRSDAATAYFEPAKGRPNLHMLTGALAEKIILDTSGRIPKAVGVQVSQDGNSSVLTAKREVILAAGVFGTPKLLELSGIGGKPLLDKLGIPVVVDNPNVGENLQDHPNTGVSFEVADGVKTMDGLSRLEPEAVNAAIQDYINHKRGPLAVGGNFAGALIPVPDFVKGAGTEALLKQVLDDTAAVHVPGDFTPYHEEFVRSLLTKPSEGVANVFTYAACGNFVPQGAGSTIITQAAASGNFITVSAAPLFPLSRGYSHINSKDVSAKPTIDPRYMTQPLDVEILARLVAYIDTITKTEPFSKLLKPGGRRSYGAPGDLTNMEQVKAYIKKSTLSCWDPTSTCALLPRERGGVVDPQLKVYGVEGLRIVDSSIIPVQTRGNTQTTVYAVAERAADLIKGSL</sequence>
<dbReference type="InterPro" id="IPR012132">
    <property type="entry name" value="GMC_OxRdtase"/>
</dbReference>
<dbReference type="Pfam" id="PF05199">
    <property type="entry name" value="GMC_oxred_C"/>
    <property type="match status" value="1"/>
</dbReference>
<feature type="domain" description="Glucose-methanol-choline oxidoreductase C-terminal" evidence="3">
    <location>
        <begin position="458"/>
        <end position="596"/>
    </location>
</feature>
<dbReference type="InterPro" id="IPR036188">
    <property type="entry name" value="FAD/NAD-bd_sf"/>
</dbReference>
<evidence type="ECO:0000256" key="1">
    <source>
        <dbReference type="ARBA" id="ARBA00010790"/>
    </source>
</evidence>
<dbReference type="Proteomes" id="UP001430848">
    <property type="component" value="Unassembled WGS sequence"/>
</dbReference>
<evidence type="ECO:0000313" key="4">
    <source>
        <dbReference type="EMBL" id="KAK7713543.1"/>
    </source>
</evidence>
<dbReference type="Pfam" id="PF00732">
    <property type="entry name" value="GMC_oxred_N"/>
    <property type="match status" value="1"/>
</dbReference>
<comment type="caution">
    <text evidence="4">The sequence shown here is derived from an EMBL/GenBank/DDBJ whole genome shotgun (WGS) entry which is preliminary data.</text>
</comment>
<dbReference type="InterPro" id="IPR000172">
    <property type="entry name" value="GMC_OxRdtase_N"/>
</dbReference>
<proteinExistence type="inferred from homology"/>
<organism evidence="4 5">
    <name type="scientific">Diaporthe eres</name>
    <name type="common">Phomopsis oblonga</name>
    <dbReference type="NCBI Taxonomy" id="83184"/>
    <lineage>
        <taxon>Eukaryota</taxon>
        <taxon>Fungi</taxon>
        <taxon>Dikarya</taxon>
        <taxon>Ascomycota</taxon>
        <taxon>Pezizomycotina</taxon>
        <taxon>Sordariomycetes</taxon>
        <taxon>Sordariomycetidae</taxon>
        <taxon>Diaporthales</taxon>
        <taxon>Diaporthaceae</taxon>
        <taxon>Diaporthe</taxon>
        <taxon>Diaporthe eres species complex</taxon>
    </lineage>
</organism>
<accession>A0ABR1NSC2</accession>
<dbReference type="PIRSF" id="PIRSF000137">
    <property type="entry name" value="Alcohol_oxidase"/>
    <property type="match status" value="1"/>
</dbReference>
<gene>
    <name evidence="4" type="ORF">SLS63_012065</name>
</gene>